<protein>
    <submittedName>
        <fullName evidence="8">YfhL family 4Fe-4S dicluster ferredoxin</fullName>
    </submittedName>
</protein>
<gene>
    <name evidence="8" type="ORF">FY550_02790</name>
</gene>
<keyword evidence="9" id="KW-1185">Reference proteome</keyword>
<dbReference type="Proteomes" id="UP000322553">
    <property type="component" value="Chromosome"/>
</dbReference>
<keyword evidence="5" id="KW-0249">Electron transport</keyword>
<evidence type="ECO:0000256" key="4">
    <source>
        <dbReference type="ARBA" id="ARBA00022737"/>
    </source>
</evidence>
<dbReference type="GO" id="GO:0051539">
    <property type="term" value="F:4 iron, 4 sulfur cluster binding"/>
    <property type="evidence" value="ECO:0007669"/>
    <property type="project" value="UniProtKB-KW"/>
</dbReference>
<reference evidence="8 9" key="1">
    <citation type="submission" date="2019-08" db="EMBL/GenBank/DDBJ databases">
        <title>Complete genome sequence of Kushneria sp. YCWA18, a halophilic phosphate-solubilizing bacterium isolated from Daqiao saltern in China.</title>
        <authorList>
            <person name="Du G.-X."/>
            <person name="Qu L.-Y."/>
        </authorList>
    </citation>
    <scope>NUCLEOTIDE SEQUENCE [LARGE SCALE GENOMIC DNA]</scope>
    <source>
        <strain evidence="8 9">YCWA18</strain>
    </source>
</reference>
<dbReference type="OrthoDB" id="9803397at2"/>
<dbReference type="Pfam" id="PF12838">
    <property type="entry name" value="Fer4_7"/>
    <property type="match status" value="1"/>
</dbReference>
<dbReference type="STRING" id="657387.BH688_15855"/>
<evidence type="ECO:0000256" key="5">
    <source>
        <dbReference type="ARBA" id="ARBA00022982"/>
    </source>
</evidence>
<evidence type="ECO:0000256" key="2">
    <source>
        <dbReference type="ARBA" id="ARBA00022485"/>
    </source>
</evidence>
<dbReference type="AlphaFoldDB" id="A0A1S1NRX6"/>
<evidence type="ECO:0000313" key="9">
    <source>
        <dbReference type="Proteomes" id="UP000322553"/>
    </source>
</evidence>
<sequence length="84" mass="9468">MSLMITDECINCDVCEPECPNGAISQGEEIYVIDPNLCTECVGHFDEPQCQQVCPVDCIPLDPGHEESREQLYAKYERIMAVEE</sequence>
<dbReference type="InterPro" id="IPR017900">
    <property type="entry name" value="4Fe4S_Fe_S_CS"/>
</dbReference>
<keyword evidence="3" id="KW-0479">Metal-binding</keyword>
<keyword evidence="1" id="KW-0813">Transport</keyword>
<keyword evidence="4" id="KW-0677">Repeat</keyword>
<evidence type="ECO:0000313" key="8">
    <source>
        <dbReference type="EMBL" id="QEL10165.1"/>
    </source>
</evidence>
<dbReference type="NCBIfam" id="NF033683">
    <property type="entry name" value="di_4Fe-4S_YfhL"/>
    <property type="match status" value="1"/>
</dbReference>
<dbReference type="RefSeq" id="WP_070981506.1">
    <property type="nucleotide sequence ID" value="NZ_CP043420.1"/>
</dbReference>
<dbReference type="InterPro" id="IPR047927">
    <property type="entry name" value="YfhL-like"/>
</dbReference>
<dbReference type="PROSITE" id="PS51379">
    <property type="entry name" value="4FE4S_FER_2"/>
    <property type="match status" value="2"/>
</dbReference>
<dbReference type="KEGG" id="kuy:FY550_02790"/>
<dbReference type="PANTHER" id="PTHR24960">
    <property type="entry name" value="PHOTOSYSTEM I IRON-SULFUR CENTER-RELATED"/>
    <property type="match status" value="1"/>
</dbReference>
<dbReference type="GO" id="GO:0005737">
    <property type="term" value="C:cytoplasm"/>
    <property type="evidence" value="ECO:0007669"/>
    <property type="project" value="TreeGrafter"/>
</dbReference>
<evidence type="ECO:0000256" key="6">
    <source>
        <dbReference type="ARBA" id="ARBA00023004"/>
    </source>
</evidence>
<evidence type="ECO:0000256" key="1">
    <source>
        <dbReference type="ARBA" id="ARBA00022448"/>
    </source>
</evidence>
<dbReference type="InterPro" id="IPR017896">
    <property type="entry name" value="4Fe4S_Fe-S-bd"/>
</dbReference>
<keyword evidence="6" id="KW-0408">Iron</keyword>
<evidence type="ECO:0000256" key="7">
    <source>
        <dbReference type="ARBA" id="ARBA00023014"/>
    </source>
</evidence>
<dbReference type="Gene3D" id="3.30.70.20">
    <property type="match status" value="1"/>
</dbReference>
<proteinExistence type="predicted"/>
<dbReference type="InterPro" id="IPR050157">
    <property type="entry name" value="PSI_iron-sulfur_center"/>
</dbReference>
<name>A0A1S1NRX6_9GAMM</name>
<keyword evidence="2" id="KW-0004">4Fe-4S</keyword>
<dbReference type="SUPFAM" id="SSF54862">
    <property type="entry name" value="4Fe-4S ferredoxins"/>
    <property type="match status" value="1"/>
</dbReference>
<dbReference type="GO" id="GO:0046872">
    <property type="term" value="F:metal ion binding"/>
    <property type="evidence" value="ECO:0007669"/>
    <property type="project" value="UniProtKB-KW"/>
</dbReference>
<dbReference type="PANTHER" id="PTHR24960:SF79">
    <property type="entry name" value="PHOTOSYSTEM I IRON-SULFUR CENTER"/>
    <property type="match status" value="1"/>
</dbReference>
<evidence type="ECO:0000256" key="3">
    <source>
        <dbReference type="ARBA" id="ARBA00022723"/>
    </source>
</evidence>
<dbReference type="PROSITE" id="PS00198">
    <property type="entry name" value="4FE4S_FER_1"/>
    <property type="match status" value="1"/>
</dbReference>
<dbReference type="EMBL" id="CP043420">
    <property type="protein sequence ID" value="QEL10165.1"/>
    <property type="molecule type" value="Genomic_DNA"/>
</dbReference>
<keyword evidence="7" id="KW-0411">Iron-sulfur</keyword>
<organism evidence="8 9">
    <name type="scientific">Kushneria phosphatilytica</name>
    <dbReference type="NCBI Taxonomy" id="657387"/>
    <lineage>
        <taxon>Bacteria</taxon>
        <taxon>Pseudomonadati</taxon>
        <taxon>Pseudomonadota</taxon>
        <taxon>Gammaproteobacteria</taxon>
        <taxon>Oceanospirillales</taxon>
        <taxon>Halomonadaceae</taxon>
        <taxon>Kushneria</taxon>
    </lineage>
</organism>
<accession>A0A1S1NRX6</accession>
<dbReference type="FunFam" id="3.30.70.20:FF:000004">
    <property type="entry name" value="4Fe-4S ferredoxin"/>
    <property type="match status" value="1"/>
</dbReference>